<evidence type="ECO:0000313" key="1">
    <source>
        <dbReference type="EMBL" id="VVC35446.1"/>
    </source>
</evidence>
<name>A0A5E4MXL0_9HEMI</name>
<dbReference type="EMBL" id="CABPRJ010001426">
    <property type="protein sequence ID" value="VVC35446.1"/>
    <property type="molecule type" value="Genomic_DNA"/>
</dbReference>
<protein>
    <submittedName>
        <fullName evidence="1">Uncharacterized protein</fullName>
    </submittedName>
</protein>
<organism evidence="1 2">
    <name type="scientific">Cinara cedri</name>
    <dbReference type="NCBI Taxonomy" id="506608"/>
    <lineage>
        <taxon>Eukaryota</taxon>
        <taxon>Metazoa</taxon>
        <taxon>Ecdysozoa</taxon>
        <taxon>Arthropoda</taxon>
        <taxon>Hexapoda</taxon>
        <taxon>Insecta</taxon>
        <taxon>Pterygota</taxon>
        <taxon>Neoptera</taxon>
        <taxon>Paraneoptera</taxon>
        <taxon>Hemiptera</taxon>
        <taxon>Sternorrhyncha</taxon>
        <taxon>Aphidomorpha</taxon>
        <taxon>Aphidoidea</taxon>
        <taxon>Aphididae</taxon>
        <taxon>Lachninae</taxon>
        <taxon>Cinara</taxon>
    </lineage>
</organism>
<keyword evidence="2" id="KW-1185">Reference proteome</keyword>
<reference evidence="1 2" key="1">
    <citation type="submission" date="2019-08" db="EMBL/GenBank/DDBJ databases">
        <authorList>
            <person name="Alioto T."/>
            <person name="Alioto T."/>
            <person name="Gomez Garrido J."/>
        </authorList>
    </citation>
    <scope>NUCLEOTIDE SEQUENCE [LARGE SCALE GENOMIC DNA]</scope>
</reference>
<dbReference type="AlphaFoldDB" id="A0A5E4MXL0"/>
<gene>
    <name evidence="1" type="ORF">CINCED_3A017587</name>
</gene>
<evidence type="ECO:0000313" key="2">
    <source>
        <dbReference type="Proteomes" id="UP000325440"/>
    </source>
</evidence>
<sequence length="54" mass="6571">MSTRKRFRRCTRIRPTPILIRCLTIRTLLFSADRRILKKYENTSTESTSFEDYK</sequence>
<dbReference type="Proteomes" id="UP000325440">
    <property type="component" value="Unassembled WGS sequence"/>
</dbReference>
<accession>A0A5E4MXL0</accession>
<proteinExistence type="predicted"/>